<comment type="function">
    <text evidence="20">RNA-dependent RNA polymerase, which is responsible for the replication and transcription of the viral RNA genome using antigenomic RNA as an intermediate. During transcription, synthesizes subgenomic RNAs and assures their capping by a cap-snatching mechanism, which involves the endonuclease activity cleaving the host capped pre-mRNAs. These short capped RNAs are then used as primers for viral transcription. The 3'-end of subgenomic mRNAs molecules are not polyadenylated. During replication, the polymerase binds the 5' and 3' vRNA extremities at distinct sites. In turn, significant conformational changes occur in the polymerase and in vRNA to initiate active RNA synthesis. As a consequence of the use of the same enzyme for both transcription and replication, these mechanisms need to be well coordinated.</text>
</comment>
<dbReference type="Proteomes" id="UP000503247">
    <property type="component" value="Genome"/>
</dbReference>
<dbReference type="Pfam" id="PF12603">
    <property type="entry name" value="L_PA-C-like"/>
    <property type="match status" value="1"/>
</dbReference>
<comment type="subcellular location">
    <subcellularLocation>
        <location evidence="3">Host Golgi apparatus</location>
    </subcellularLocation>
    <subcellularLocation>
        <location evidence="5">Host endoplasmic reticulum-Golgi intermediate compartment</location>
    </subcellularLocation>
    <subcellularLocation>
        <location evidence="4">Virion</location>
    </subcellularLocation>
</comment>
<evidence type="ECO:0000256" key="20">
    <source>
        <dbReference type="ARBA" id="ARBA00046037"/>
    </source>
</evidence>
<dbReference type="InterPro" id="IPR007322">
    <property type="entry name" value="RNA_pol_bunyavir"/>
</dbReference>
<evidence type="ECO:0000256" key="6">
    <source>
        <dbReference type="ARBA" id="ARBA00012494"/>
    </source>
</evidence>
<dbReference type="GO" id="GO:0044172">
    <property type="term" value="C:host cell endoplasmic reticulum-Golgi intermediate compartment"/>
    <property type="evidence" value="ECO:0007669"/>
    <property type="project" value="UniProtKB-SubCell"/>
</dbReference>
<dbReference type="GO" id="GO:0003968">
    <property type="term" value="F:RNA-directed RNA polymerase activity"/>
    <property type="evidence" value="ECO:0007669"/>
    <property type="project" value="UniProtKB-EC"/>
</dbReference>
<accession>F2W3T2</accession>
<dbReference type="Pfam" id="PF04196">
    <property type="entry name" value="Bunya_RdRp"/>
    <property type="match status" value="1"/>
</dbReference>
<evidence type="ECO:0000256" key="14">
    <source>
        <dbReference type="ARBA" id="ARBA00023184"/>
    </source>
</evidence>
<protein>
    <recommendedName>
        <fullName evidence="7">RNA-directed RNA polymerase L</fullName>
        <ecNumber evidence="6">2.7.7.48</ecNumber>
    </recommendedName>
    <alternativeName>
        <fullName evidence="16">Large structural protein</fullName>
    </alternativeName>
    <alternativeName>
        <fullName evidence="18">Replicase</fullName>
    </alternativeName>
    <alternativeName>
        <fullName evidence="17">Transcriptase</fullName>
    </alternativeName>
</protein>
<reference evidence="22 23" key="1">
    <citation type="journal article" date="2011" name="J. Virol.">
        <title>Characterization of the Candiru antigenic complex (Bunyaviridae: Phlebovirus), a highly diverse and reassorting group of viruses affecting humans in tropical America.</title>
        <authorList>
            <person name="Palacios G."/>
            <person name="Tesh R."/>
            <person name="Travassos da Rosa A."/>
            <person name="Savji N."/>
            <person name="Sze W."/>
            <person name="Jain K."/>
            <person name="Serge R."/>
            <person name="Guzman H."/>
            <person name="Guevara C."/>
            <person name="Nunes M.R."/>
            <person name="Nunes-Neto J.P."/>
            <person name="Kochel T."/>
            <person name="Hutchison S."/>
            <person name="Vasconcelos P.F."/>
            <person name="Lipkin W.I."/>
        </authorList>
    </citation>
    <scope>NUCLEOTIDE SEQUENCE [LARGE SCALE GENOMIC DNA]</scope>
</reference>
<keyword evidence="8" id="KW-0808">Transferase</keyword>
<dbReference type="GO" id="GO:0044423">
    <property type="term" value="C:virion component"/>
    <property type="evidence" value="ECO:0007669"/>
    <property type="project" value="UniProtKB-KW"/>
</dbReference>
<evidence type="ECO:0000256" key="9">
    <source>
        <dbReference type="ARBA" id="ARBA00022723"/>
    </source>
</evidence>
<evidence type="ECO:0000256" key="18">
    <source>
        <dbReference type="ARBA" id="ARBA00031012"/>
    </source>
</evidence>
<evidence type="ECO:0000256" key="17">
    <source>
        <dbReference type="ARBA" id="ARBA00030436"/>
    </source>
</evidence>
<dbReference type="PROSITE" id="PS50525">
    <property type="entry name" value="RDRP_SSRNA_NEG_SEG"/>
    <property type="match status" value="1"/>
</dbReference>
<keyword evidence="15" id="KW-0464">Manganese</keyword>
<evidence type="ECO:0000256" key="19">
    <source>
        <dbReference type="ARBA" id="ARBA00034123"/>
    </source>
</evidence>
<dbReference type="GeneID" id="65101196"/>
<keyword evidence="23" id="KW-1185">Reference proteome</keyword>
<keyword evidence="12" id="KW-0460">Magnesium</keyword>
<dbReference type="GO" id="GO:0046872">
    <property type="term" value="F:metal ion binding"/>
    <property type="evidence" value="ECO:0007669"/>
    <property type="project" value="UniProtKB-KW"/>
</dbReference>
<proteinExistence type="inferred from homology"/>
<comment type="cofactor">
    <cofactor evidence="1">
        <name>Mn(2+)</name>
        <dbReference type="ChEBI" id="CHEBI:29035"/>
    </cofactor>
</comment>
<evidence type="ECO:0000256" key="5">
    <source>
        <dbReference type="ARBA" id="ARBA00004452"/>
    </source>
</evidence>
<dbReference type="EMBL" id="HM119431">
    <property type="protein sequence ID" value="AEA30064.1"/>
    <property type="molecule type" value="Genomic_RNA"/>
</dbReference>
<keyword evidence="9" id="KW-0479">Metal-binding</keyword>
<evidence type="ECO:0000256" key="16">
    <source>
        <dbReference type="ARBA" id="ARBA00030285"/>
    </source>
</evidence>
<dbReference type="InterPro" id="IPR022531">
    <property type="entry name" value="L_PA-C-like"/>
</dbReference>
<evidence type="ECO:0000313" key="23">
    <source>
        <dbReference type="Proteomes" id="UP000503247"/>
    </source>
</evidence>
<dbReference type="RefSeq" id="YP_010086085.1">
    <property type="nucleotide sequence ID" value="NC_055315.1"/>
</dbReference>
<dbReference type="InterPro" id="IPR029124">
    <property type="entry name" value="L_protein_N"/>
</dbReference>
<evidence type="ECO:0000313" key="22">
    <source>
        <dbReference type="EMBL" id="AEA30064.1"/>
    </source>
</evidence>
<evidence type="ECO:0000256" key="12">
    <source>
        <dbReference type="ARBA" id="ARBA00022842"/>
    </source>
</evidence>
<evidence type="ECO:0000256" key="13">
    <source>
        <dbReference type="ARBA" id="ARBA00022844"/>
    </source>
</evidence>
<comment type="cofactor">
    <cofactor evidence="2">
        <name>Mg(2+)</name>
        <dbReference type="ChEBI" id="CHEBI:18420"/>
    </cofactor>
</comment>
<keyword evidence="14" id="KW-1038">Host endoplasmic reticulum</keyword>
<comment type="similarity">
    <text evidence="19">Belongs to the Bunyavirales RNA polymerase family.</text>
</comment>
<keyword evidence="10" id="KW-0378">Hydrolase</keyword>
<sequence length="2088" mass="237438">MEEILKKQVIPTGTGLNRPELKHFDDTIMDVEIPFFHITKCDGFMRIDLDLNSGVDYSTVGSSLNAVIEVPDKSLPNLIHDVVFSHLADTTDTQFSEKFGVRSDTYDHLSPDIIIKTAAGSYYVVEFTTNRGGERAAMQSCRDKFSKYHIPCENRAVDCRVSLFVISVHSRGVWTNLDISDDDCNEMVFRFRLAVSIMEEAKKYYPELSGDETELTKHEREILGVISSIQMDWEKTTSVFPYFKEEVFQKFLTTPANEEYLSSIISEEIKSCQDDMIHSAFIGTASGIEEKLELNLDECVLAINDYASKRPEKVRGTLESKSTVQIPPWLITEYDEGKSVSCLSDVEILGEHPMSKIWRAVTVSASIGDIDRADDDPEQEYVRALEGSIEKSDERSRYHRVKLHLDNEEIIYSACLGVEGKSHKNNSQVEEARERSKLGFSLDHDISNLEDFISKHDLPMFEESEDYFNPFSIDLELRESAQKIHQPDLVQDCGGNEFLENHRKFLSSKLGSWCQMVSLIGAELSASVKQHVGPGQFVIKRLLNSPLFMLIKPTSSVSHIFVSFGVLKSYHMGNLWDDGVFKHYIDAGDMLITDFVSYKLSKLTNLCKCFPLMESALCFWTEVFGFEPWNAVDVLSKDRSGSSKEAATMVKLTLLTLMEDKATTEEIQTLQRYVVMEGFVSSPELPKPHKMLSKLPSVLRSELQVYLLNRCLRTMETIARNPFRLQKKSGQISWSGLFNPLTGNSLRDLQPLISVCYNGYFKNKEEETEPSALSRLYKKIIELEHLCPDDDTYLGEGDPINPKTHEFSRSFLKKCTDHGKTVLRKVYGHNFMQQIDTQIVREISSITLERLATLKASSNFDESWYNYSNRPDRDYHREKAIVKMSKFAANGKTLAIEVFDESMKLIENRGNMHICLFKKQQHGGDREIYVLGPEERIVQSVVEAISRSVGRFFASDTLCNPSNKMKIPESHGIRARKHCKGPVWTCSTSDDAKKWNQGHFVTKFALMLCEFTLPKWWPIIIRGCSMFTNKYMMMNLRYIEILSGHQELNVQDEFSSLIFKAYHGECVVPWMDSGCTYLKTKTGMMQGILHYTSSLLHTLHQEFIRSLTFKVFNSKVQPEMSQSIVVDMMQGSDDSSMMISFPCSDETLMMKCKIAAAICFRMKKRLGVFLGIYPSEKSTSNTDFVMEYNSEFFFHSQHVRPTVRWVAACCNLPEVETLVARQEEASNLMTSISEGGGSFSLSACIQQAQCTLHYMLMGMGISSLFAQFKKAIIKWKDPGLGFFLLDNPYCAGLGGFRFNLYKAITTTSLKGLYSYFMKKVKQGSPSHEGALPESCSVSPGGAIVLSSALRWGSKQKFFKLRDKLNIPEDWIDQINENPSVLYRAPKTGEEVILRIAEKVHSPGVVSSLSTGNAVAKVISSSVYFLSAAIFQDSGKQEYSILDQSKYSLLQKLHKFEGINLRNAISDEDLLFLFPNIEDLQSLDSLVYNRGAIEIVRRKHNRENTQTRVTVFEGNRNLRTPAEYLISDKWFGTQKSKIGRTAFDQEWDKVTSIIPWLSESPNETLDKSPLNNHIQIRNFFSRMDQKPRVVRVTGAPVKKRSGVSKLSMVIRDNFTKLGYVKDIEDITGASRTAAAEMLKHFLFCALQGPYTQEKKLQLALKIIESSNPIGIKDSDGKSRSNVLAILQNYVFGDRQIARQIEEAGAGTIGGFTVPQQPKKIEDTVYYYGPGVWRGVMDGKQVQIELDNSIGNPPCITSVTMEESAEPWQICRSIRLWAEDMGAKNNIDMSKKVVKNCKYWMFDFKTYSADKAYGVPVYMSSKKMVDFRLVRDSDIDIKVRKSTINLFIKNDGRDVHILSYTASDSDLSPASLKSTSQVKDEMMALFSREPSKSWASCAPIPYFIVHKILQVTTGELTIEYLERERLSEIIKLCCESSLRSRVGTIFSPLPSVREGRTQVDVEDLIDIVLTDLKSNNFGEIVKSLENDLKEEYDFEDFDYSDIDLFGPAHYKELSDLTTISHPLMDDFVEFCIMSIGRREIRRLLEHGRCKTKDLKLAEDLFISLRRDIRTISVDDYSQREEEFVEDDMIG</sequence>
<evidence type="ECO:0000256" key="1">
    <source>
        <dbReference type="ARBA" id="ARBA00001936"/>
    </source>
</evidence>
<feature type="domain" description="RdRp catalytic" evidence="21">
    <location>
        <begin position="975"/>
        <end position="1166"/>
    </location>
</feature>
<organism evidence="22 23">
    <name type="scientific">Turuna virus</name>
    <dbReference type="NCBI Taxonomy" id="629737"/>
    <lineage>
        <taxon>Viruses</taxon>
        <taxon>Riboviria</taxon>
        <taxon>Orthornavirae</taxon>
        <taxon>Negarnaviricota</taxon>
        <taxon>Polyploviricotina</taxon>
        <taxon>Bunyaviricetes</taxon>
        <taxon>Hareavirales</taxon>
        <taxon>Phenuiviridae</taxon>
        <taxon>Phlebovirus</taxon>
        <taxon>Phlebovirus turunaense</taxon>
    </lineage>
</organism>
<evidence type="ECO:0000256" key="8">
    <source>
        <dbReference type="ARBA" id="ARBA00022679"/>
    </source>
</evidence>
<evidence type="ECO:0000259" key="21">
    <source>
        <dbReference type="PROSITE" id="PS50525"/>
    </source>
</evidence>
<dbReference type="KEGG" id="vg:65101196"/>
<keyword evidence="11" id="KW-1040">Host Golgi apparatus</keyword>
<evidence type="ECO:0000256" key="15">
    <source>
        <dbReference type="ARBA" id="ARBA00023211"/>
    </source>
</evidence>
<evidence type="ECO:0000256" key="4">
    <source>
        <dbReference type="ARBA" id="ARBA00004328"/>
    </source>
</evidence>
<dbReference type="Pfam" id="PF15518">
    <property type="entry name" value="L_protein_N"/>
    <property type="match status" value="1"/>
</dbReference>
<dbReference type="GO" id="GO:0044177">
    <property type="term" value="C:host cell Golgi apparatus"/>
    <property type="evidence" value="ECO:0007669"/>
    <property type="project" value="UniProtKB-SubCell"/>
</dbReference>
<name>F2W3T2_9VIRU</name>
<dbReference type="GO" id="GO:0016787">
    <property type="term" value="F:hydrolase activity"/>
    <property type="evidence" value="ECO:0007669"/>
    <property type="project" value="UniProtKB-KW"/>
</dbReference>
<evidence type="ECO:0000256" key="11">
    <source>
        <dbReference type="ARBA" id="ARBA00022812"/>
    </source>
</evidence>
<evidence type="ECO:0000256" key="2">
    <source>
        <dbReference type="ARBA" id="ARBA00001946"/>
    </source>
</evidence>
<evidence type="ECO:0000256" key="10">
    <source>
        <dbReference type="ARBA" id="ARBA00022801"/>
    </source>
</evidence>
<evidence type="ECO:0000256" key="3">
    <source>
        <dbReference type="ARBA" id="ARBA00004136"/>
    </source>
</evidence>
<dbReference type="GO" id="GO:0006351">
    <property type="term" value="P:DNA-templated transcription"/>
    <property type="evidence" value="ECO:0007669"/>
    <property type="project" value="InterPro"/>
</dbReference>
<evidence type="ECO:0000256" key="7">
    <source>
        <dbReference type="ARBA" id="ARBA00018602"/>
    </source>
</evidence>
<dbReference type="InterPro" id="IPR007099">
    <property type="entry name" value="RNA-dir_pol_NSvirus"/>
</dbReference>
<dbReference type="GO" id="GO:0039694">
    <property type="term" value="P:viral RNA genome replication"/>
    <property type="evidence" value="ECO:0007669"/>
    <property type="project" value="InterPro"/>
</dbReference>
<keyword evidence="13" id="KW-0946">Virion</keyword>
<dbReference type="EC" id="2.7.7.48" evidence="6"/>